<accession>A0A919TWI2</accession>
<evidence type="ECO:0000313" key="1">
    <source>
        <dbReference type="EMBL" id="GIF25161.1"/>
    </source>
</evidence>
<protein>
    <submittedName>
        <fullName evidence="1">Uncharacterized protein</fullName>
    </submittedName>
</protein>
<name>A0A919TWI2_9ACTN</name>
<organism evidence="1 2">
    <name type="scientific">Paractinoplanes tereljensis</name>
    <dbReference type="NCBI Taxonomy" id="571912"/>
    <lineage>
        <taxon>Bacteria</taxon>
        <taxon>Bacillati</taxon>
        <taxon>Actinomycetota</taxon>
        <taxon>Actinomycetes</taxon>
        <taxon>Micromonosporales</taxon>
        <taxon>Micromonosporaceae</taxon>
        <taxon>Paractinoplanes</taxon>
    </lineage>
</organism>
<comment type="caution">
    <text evidence="1">The sequence shown here is derived from an EMBL/GenBank/DDBJ whole genome shotgun (WGS) entry which is preliminary data.</text>
</comment>
<dbReference type="EMBL" id="BOMY01000050">
    <property type="protein sequence ID" value="GIF25161.1"/>
    <property type="molecule type" value="Genomic_DNA"/>
</dbReference>
<keyword evidence="2" id="KW-1185">Reference proteome</keyword>
<proteinExistence type="predicted"/>
<gene>
    <name evidence="1" type="ORF">Ate02nite_78910</name>
</gene>
<evidence type="ECO:0000313" key="2">
    <source>
        <dbReference type="Proteomes" id="UP000623608"/>
    </source>
</evidence>
<dbReference type="AlphaFoldDB" id="A0A919TWI2"/>
<dbReference type="RefSeq" id="WP_203812975.1">
    <property type="nucleotide sequence ID" value="NZ_BOMY01000050.1"/>
</dbReference>
<reference evidence="1" key="1">
    <citation type="submission" date="2021-01" db="EMBL/GenBank/DDBJ databases">
        <title>Whole genome shotgun sequence of Actinoplanes tereljensis NBRC 105297.</title>
        <authorList>
            <person name="Komaki H."/>
            <person name="Tamura T."/>
        </authorList>
    </citation>
    <scope>NUCLEOTIDE SEQUENCE</scope>
    <source>
        <strain evidence="1">NBRC 105297</strain>
    </source>
</reference>
<dbReference type="Proteomes" id="UP000623608">
    <property type="component" value="Unassembled WGS sequence"/>
</dbReference>
<sequence>MLRTIPVLSQILERRRLARMAREAPSLSAAEHAAAVRRIIEQARAER</sequence>